<accession>A0A8S1A9V9</accession>
<comment type="caution">
    <text evidence="1">The sequence shown here is derived from an EMBL/GenBank/DDBJ whole genome shotgun (WGS) entry which is preliminary data.</text>
</comment>
<organism evidence="1 2">
    <name type="scientific">Arctia plantaginis</name>
    <name type="common">Wood tiger moth</name>
    <name type="synonym">Phalaena plantaginis</name>
    <dbReference type="NCBI Taxonomy" id="874455"/>
    <lineage>
        <taxon>Eukaryota</taxon>
        <taxon>Metazoa</taxon>
        <taxon>Ecdysozoa</taxon>
        <taxon>Arthropoda</taxon>
        <taxon>Hexapoda</taxon>
        <taxon>Insecta</taxon>
        <taxon>Pterygota</taxon>
        <taxon>Neoptera</taxon>
        <taxon>Endopterygota</taxon>
        <taxon>Lepidoptera</taxon>
        <taxon>Glossata</taxon>
        <taxon>Ditrysia</taxon>
        <taxon>Noctuoidea</taxon>
        <taxon>Erebidae</taxon>
        <taxon>Arctiinae</taxon>
        <taxon>Arctia</taxon>
    </lineage>
</organism>
<reference evidence="1 2" key="1">
    <citation type="submission" date="2020-04" db="EMBL/GenBank/DDBJ databases">
        <authorList>
            <person name="Wallbank WR R."/>
            <person name="Pardo Diaz C."/>
            <person name="Kozak K."/>
            <person name="Martin S."/>
            <person name="Jiggins C."/>
            <person name="Moest M."/>
            <person name="Warren A I."/>
            <person name="Byers J.R.P. K."/>
            <person name="Montejo-Kovacevich G."/>
            <person name="Yen C E."/>
        </authorList>
    </citation>
    <scope>NUCLEOTIDE SEQUENCE [LARGE SCALE GENOMIC DNA]</scope>
</reference>
<gene>
    <name evidence="1" type="ORF">APLA_LOCUS8655</name>
</gene>
<evidence type="ECO:0000313" key="1">
    <source>
        <dbReference type="EMBL" id="CAB3241480.1"/>
    </source>
</evidence>
<sequence>MSPNRKWTPELPVACCTQNVRIFSVFVAAKYASAEAMSPNRKWTPELPVACCTQNVRIFSVFVAAKYASAEAMSPNRKWTPELIDVSYFTCSVVETETQILYSQS</sequence>
<proteinExistence type="predicted"/>
<evidence type="ECO:0000313" key="2">
    <source>
        <dbReference type="Proteomes" id="UP000494106"/>
    </source>
</evidence>
<protein>
    <submittedName>
        <fullName evidence="1">Uncharacterized protein</fullName>
    </submittedName>
</protein>
<name>A0A8S1A9V9_ARCPL</name>
<dbReference type="EMBL" id="CADEBC010000510">
    <property type="protein sequence ID" value="CAB3241480.1"/>
    <property type="molecule type" value="Genomic_DNA"/>
</dbReference>
<dbReference type="Proteomes" id="UP000494106">
    <property type="component" value="Unassembled WGS sequence"/>
</dbReference>
<keyword evidence="2" id="KW-1185">Reference proteome</keyword>
<dbReference type="AlphaFoldDB" id="A0A8S1A9V9"/>